<evidence type="ECO:0000259" key="2">
    <source>
        <dbReference type="Pfam" id="PF04865"/>
    </source>
</evidence>
<dbReference type="PANTHER" id="PTHR37829">
    <property type="entry name" value="PHAGE-LIKE ELEMENT PBSX PROTEIN XKDT"/>
    <property type="match status" value="1"/>
</dbReference>
<dbReference type="InterPro" id="IPR006949">
    <property type="entry name" value="Barrel_Baseplate_J-like"/>
</dbReference>
<evidence type="ECO:0000259" key="4">
    <source>
        <dbReference type="Pfam" id="PF26079"/>
    </source>
</evidence>
<evidence type="ECO:0000259" key="3">
    <source>
        <dbReference type="Pfam" id="PF26078"/>
    </source>
</evidence>
<sequence>MAYSVETYDSILAGILRDIRSLLPEADIGTDSDHYVRSAAVAAAIEGIYQRLAWLYRQIFPDTADAAELLRHAANRGLTQKAAVSSTSTIAVSGAPGTELPEGSAIRHITSGQLFLVLTSATLGVDGRATAPVAAQSAGAAQNGLTGSLSLVSPPLGIDATASFTAPTAGGEDQESVQSLLARLLEIMRQPPAGGASYDYERWAKEVDGVADALILPGRRGGGTVDVVITGTTGVPSAEVIADCLSHIQDVCSVIADVWVYAPTIRVVDALVQIDLASGYTLAEVQQAASDAYTSLLGTLKPTDQLKRSQLEAMVSNLPGVADRVLVTPASNVDASTDPTQVGWIRPGAITVEAMP</sequence>
<protein>
    <submittedName>
        <fullName evidence="5">Baseplate J/gp47 family protein</fullName>
    </submittedName>
</protein>
<dbReference type="Pfam" id="PF04865">
    <property type="entry name" value="Baseplate_J"/>
    <property type="match status" value="1"/>
</dbReference>
<dbReference type="AlphaFoldDB" id="A0ABD7JUY6"/>
<proteinExistence type="inferred from homology"/>
<reference evidence="5 6" key="1">
    <citation type="submission" date="2018-12" db="EMBL/GenBank/DDBJ databases">
        <title>Pseudomonas aeruginosa Diversity Panel.</title>
        <authorList>
            <person name="Snesrud E."/>
            <person name="Mcgann P."/>
        </authorList>
    </citation>
    <scope>NUCLEOTIDE SEQUENCE [LARGE SCALE GENOMIC DNA]</scope>
    <source>
        <strain evidence="5 6">MRSN6241</strain>
    </source>
</reference>
<dbReference type="PANTHER" id="PTHR37829:SF3">
    <property type="entry name" value="PROTEIN JAYE-RELATED"/>
    <property type="match status" value="1"/>
</dbReference>
<comment type="caution">
    <text evidence="5">The sequence shown here is derived from an EMBL/GenBank/DDBJ whole genome shotgun (WGS) entry which is preliminary data.</text>
</comment>
<feature type="domain" description="Baseplate protein J-like barrel" evidence="2">
    <location>
        <begin position="89"/>
        <end position="171"/>
    </location>
</feature>
<dbReference type="Proteomes" id="UP000276985">
    <property type="component" value="Unassembled WGS sequence"/>
</dbReference>
<evidence type="ECO:0000313" key="6">
    <source>
        <dbReference type="Proteomes" id="UP000276985"/>
    </source>
</evidence>
<evidence type="ECO:0000313" key="5">
    <source>
        <dbReference type="EMBL" id="RTS40274.1"/>
    </source>
</evidence>
<dbReference type="InterPro" id="IPR058531">
    <property type="entry name" value="Baseplate_J_M"/>
</dbReference>
<name>A0ABD7JUY6_PSEAI</name>
<organism evidence="5 6">
    <name type="scientific">Pseudomonas aeruginosa</name>
    <dbReference type="NCBI Taxonomy" id="287"/>
    <lineage>
        <taxon>Bacteria</taxon>
        <taxon>Pseudomonadati</taxon>
        <taxon>Pseudomonadota</taxon>
        <taxon>Gammaproteobacteria</taxon>
        <taxon>Pseudomonadales</taxon>
        <taxon>Pseudomonadaceae</taxon>
        <taxon>Pseudomonas</taxon>
    </lineage>
</organism>
<dbReference type="Pfam" id="PF26078">
    <property type="entry name" value="Baseplate_J_M"/>
    <property type="match status" value="1"/>
</dbReference>
<dbReference type="InterPro" id="IPR052399">
    <property type="entry name" value="Phage_Baseplate_Assmbl_Protein"/>
</dbReference>
<feature type="domain" description="Baseplate J-like C-terminal" evidence="4">
    <location>
        <begin position="272"/>
        <end position="352"/>
    </location>
</feature>
<dbReference type="EMBL" id="RXTL01000044">
    <property type="protein sequence ID" value="RTS40274.1"/>
    <property type="molecule type" value="Genomic_DNA"/>
</dbReference>
<evidence type="ECO:0000256" key="1">
    <source>
        <dbReference type="ARBA" id="ARBA00038087"/>
    </source>
</evidence>
<dbReference type="Pfam" id="PF26079">
    <property type="entry name" value="Baseplate_J_C"/>
    <property type="match status" value="1"/>
</dbReference>
<gene>
    <name evidence="5" type="ORF">DY940_30200</name>
</gene>
<accession>A0ABD7JUY6</accession>
<feature type="domain" description="Baseplate J-like central" evidence="3">
    <location>
        <begin position="192"/>
        <end position="261"/>
    </location>
</feature>
<comment type="similarity">
    <text evidence="1">Belongs to the Mu gp47/PBSX XkdT family.</text>
</comment>
<dbReference type="InterPro" id="IPR058530">
    <property type="entry name" value="Baseplate_J-like_C"/>
</dbReference>